<dbReference type="SUPFAM" id="SSF53187">
    <property type="entry name" value="Zn-dependent exopeptidases"/>
    <property type="match status" value="1"/>
</dbReference>
<keyword evidence="5" id="KW-0464">Manganese</keyword>
<proteinExistence type="inferred from homology"/>
<evidence type="ECO:0000256" key="5">
    <source>
        <dbReference type="ARBA" id="ARBA00023211"/>
    </source>
</evidence>
<dbReference type="OrthoDB" id="9809354at2"/>
<evidence type="ECO:0000256" key="1">
    <source>
        <dbReference type="ARBA" id="ARBA00009528"/>
    </source>
</evidence>
<dbReference type="SUPFAM" id="SSF52949">
    <property type="entry name" value="Macro domain-like"/>
    <property type="match status" value="1"/>
</dbReference>
<dbReference type="Pfam" id="PF21337">
    <property type="entry name" value="Peptidase_M17_N_1"/>
    <property type="match status" value="1"/>
</dbReference>
<dbReference type="GO" id="GO:0070006">
    <property type="term" value="F:metalloaminopeptidase activity"/>
    <property type="evidence" value="ECO:0007669"/>
    <property type="project" value="InterPro"/>
</dbReference>
<dbReference type="PANTHER" id="PTHR11963:SF20">
    <property type="entry name" value="PEPTIDASE B"/>
    <property type="match status" value="1"/>
</dbReference>
<reference evidence="8" key="1">
    <citation type="submission" date="2018-05" db="EMBL/GenBank/DDBJ databases">
        <authorList>
            <person name="Li X."/>
        </authorList>
    </citation>
    <scope>NUCLEOTIDE SEQUENCE [LARGE SCALE GENOMIC DNA]</scope>
    <source>
        <strain evidence="8">LX32</strain>
    </source>
</reference>
<evidence type="ECO:0000313" key="7">
    <source>
        <dbReference type="EMBL" id="RAK53952.1"/>
    </source>
</evidence>
<dbReference type="Proteomes" id="UP000249254">
    <property type="component" value="Unassembled WGS sequence"/>
</dbReference>
<dbReference type="EMBL" id="QFYQ01000001">
    <property type="protein sequence ID" value="RAK53952.1"/>
    <property type="molecule type" value="Genomic_DNA"/>
</dbReference>
<dbReference type="Gene3D" id="3.40.220.10">
    <property type="entry name" value="Leucine Aminopeptidase, subunit E, domain 1"/>
    <property type="match status" value="1"/>
</dbReference>
<comment type="caution">
    <text evidence="7">The sequence shown here is derived from an EMBL/GenBank/DDBJ whole genome shotgun (WGS) entry which is preliminary data.</text>
</comment>
<sequence>MSEVILEAAEGAAVPVIALTQAETPAFLQAASPLARGAAALAEFKGKAGQAVSVLSPAGEVEQVLFGLGDAPEAMTFRALPPKLPAGTYRIAQAPAQVDRAQAALAFALGSYRFDRYKARDADKPRLVAEDVDVAEVRHLAHACALARDMVNTPANDLGPLQIETIAREIAEQHGAQITVVTGEGLLEANYPAVHAVGRAAVAERAPRMIEIAWGEAGRPLVAIVGKGVVFDTGGLDIKPSAGMRLMKKDMGGAAHALALARMVMAARLPVRLAVLVPAVENAISGDAMRPGDVIASRKGLSIEVGNTDAEGRLILADALTRAAELEPVLTLDFATLTGAARIALGPELPPFYTDDEDLAAAIEAHARKTADPVWRMPLWKGYAPAVDSDIADLKNDPDGWAQAGSVTAALFLQRFAPAGAWAHFDIFAWNPRSQPGRPTGGEAQAIRGLYNLLKERFR</sequence>
<dbReference type="GO" id="GO:0030145">
    <property type="term" value="F:manganese ion binding"/>
    <property type="evidence" value="ECO:0007669"/>
    <property type="project" value="InterPro"/>
</dbReference>
<keyword evidence="4" id="KW-0378">Hydrolase</keyword>
<comment type="similarity">
    <text evidence="1">Belongs to the peptidase M17 family.</text>
</comment>
<dbReference type="AlphaFoldDB" id="A0A328AGR3"/>
<feature type="domain" description="Cytosol aminopeptidase" evidence="6">
    <location>
        <begin position="307"/>
        <end position="314"/>
    </location>
</feature>
<keyword evidence="2 7" id="KW-0031">Aminopeptidase</keyword>
<keyword evidence="8" id="KW-1185">Reference proteome</keyword>
<name>A0A328AGR3_9CAUL</name>
<dbReference type="InterPro" id="IPR000819">
    <property type="entry name" value="Peptidase_M17_C"/>
</dbReference>
<evidence type="ECO:0000256" key="2">
    <source>
        <dbReference type="ARBA" id="ARBA00022438"/>
    </source>
</evidence>
<dbReference type="Gene3D" id="3.40.630.10">
    <property type="entry name" value="Zn peptidases"/>
    <property type="match status" value="1"/>
</dbReference>
<dbReference type="InterPro" id="IPR048816">
    <property type="entry name" value="Peptidase_M17_N_1"/>
</dbReference>
<dbReference type="PROSITE" id="PS00631">
    <property type="entry name" value="CYTOSOL_AP"/>
    <property type="match status" value="1"/>
</dbReference>
<evidence type="ECO:0000313" key="8">
    <source>
        <dbReference type="Proteomes" id="UP000249254"/>
    </source>
</evidence>
<keyword evidence="3" id="KW-0645">Protease</keyword>
<dbReference type="InterPro" id="IPR043472">
    <property type="entry name" value="Macro_dom-like"/>
</dbReference>
<evidence type="ECO:0000259" key="6">
    <source>
        <dbReference type="PROSITE" id="PS00631"/>
    </source>
</evidence>
<gene>
    <name evidence="7" type="ORF">DJ017_05160</name>
</gene>
<evidence type="ECO:0000256" key="4">
    <source>
        <dbReference type="ARBA" id="ARBA00022801"/>
    </source>
</evidence>
<accession>A0A328AGR3</accession>
<dbReference type="CDD" id="cd00433">
    <property type="entry name" value="Peptidase_M17"/>
    <property type="match status" value="1"/>
</dbReference>
<dbReference type="GO" id="GO:0006508">
    <property type="term" value="P:proteolysis"/>
    <property type="evidence" value="ECO:0007669"/>
    <property type="project" value="UniProtKB-KW"/>
</dbReference>
<dbReference type="GO" id="GO:0005737">
    <property type="term" value="C:cytoplasm"/>
    <property type="evidence" value="ECO:0007669"/>
    <property type="project" value="InterPro"/>
</dbReference>
<dbReference type="PANTHER" id="PTHR11963">
    <property type="entry name" value="LEUCINE AMINOPEPTIDASE-RELATED"/>
    <property type="match status" value="1"/>
</dbReference>
<dbReference type="Pfam" id="PF00883">
    <property type="entry name" value="Peptidase_M17"/>
    <property type="match status" value="1"/>
</dbReference>
<evidence type="ECO:0000256" key="3">
    <source>
        <dbReference type="ARBA" id="ARBA00022670"/>
    </source>
</evidence>
<dbReference type="InterPro" id="IPR011356">
    <property type="entry name" value="Leucine_aapep/pepB"/>
</dbReference>
<dbReference type="RefSeq" id="WP_111527703.1">
    <property type="nucleotide sequence ID" value="NZ_JBHRSG010000002.1"/>
</dbReference>
<dbReference type="PRINTS" id="PR00481">
    <property type="entry name" value="LAMNOPPTDASE"/>
</dbReference>
<organism evidence="7 8">
    <name type="scientific">Phenylobacterium soli</name>
    <dbReference type="NCBI Taxonomy" id="2170551"/>
    <lineage>
        <taxon>Bacteria</taxon>
        <taxon>Pseudomonadati</taxon>
        <taxon>Pseudomonadota</taxon>
        <taxon>Alphaproteobacteria</taxon>
        <taxon>Caulobacterales</taxon>
        <taxon>Caulobacteraceae</taxon>
        <taxon>Phenylobacterium</taxon>
    </lineage>
</organism>
<protein>
    <submittedName>
        <fullName evidence="7">Leucyl aminopeptidase family protein</fullName>
    </submittedName>
</protein>